<keyword evidence="3" id="KW-1185">Reference proteome</keyword>
<protein>
    <submittedName>
        <fullName evidence="2">Uncharacterized protein</fullName>
    </submittedName>
</protein>
<dbReference type="Proteomes" id="UP000250043">
    <property type="component" value="Unassembled WGS sequence"/>
</dbReference>
<dbReference type="AlphaFoldDB" id="A0A8E2APC5"/>
<sequence>MPDVSRAPRPTHQGRNGFTDPVRQAVQGLVNMPNLHPIASDPDILNRHPAEKRAIWDAIEEHHFMETVLEVEGSYWPGLEAAKAATKEPETSASVAKTISALKEKHAAEMRRICAVQGQTYHEEALQRYLSKDDEVLIPEAEKHYLMAAHSRYPPTVATLDDQLAALQYAHLKTLAPLLQKRARLAAEEDAARRRLEAQFPDTIARWHSFSNKDAKLRVSRFLMAPKGEQEQMLSKFGWAWRQTEPLRLEYEKNPSFKSAVHDLVREVEAHDPRRRPSAQMSL</sequence>
<accession>A0A8E2APC5</accession>
<evidence type="ECO:0000256" key="1">
    <source>
        <dbReference type="SAM" id="MobiDB-lite"/>
    </source>
</evidence>
<evidence type="ECO:0000313" key="3">
    <source>
        <dbReference type="Proteomes" id="UP000250043"/>
    </source>
</evidence>
<dbReference type="EMBL" id="KV722505">
    <property type="protein sequence ID" value="OCH86944.1"/>
    <property type="molecule type" value="Genomic_DNA"/>
</dbReference>
<organism evidence="2 3">
    <name type="scientific">Obba rivulosa</name>
    <dbReference type="NCBI Taxonomy" id="1052685"/>
    <lineage>
        <taxon>Eukaryota</taxon>
        <taxon>Fungi</taxon>
        <taxon>Dikarya</taxon>
        <taxon>Basidiomycota</taxon>
        <taxon>Agaricomycotina</taxon>
        <taxon>Agaricomycetes</taxon>
        <taxon>Polyporales</taxon>
        <taxon>Gelatoporiaceae</taxon>
        <taxon>Obba</taxon>
    </lineage>
</organism>
<gene>
    <name evidence="2" type="ORF">OBBRIDRAFT_782384</name>
</gene>
<reference evidence="2 3" key="1">
    <citation type="submission" date="2016-07" db="EMBL/GenBank/DDBJ databases">
        <title>Draft genome of the white-rot fungus Obba rivulosa 3A-2.</title>
        <authorList>
            <consortium name="DOE Joint Genome Institute"/>
            <person name="Miettinen O."/>
            <person name="Riley R."/>
            <person name="Acob R."/>
            <person name="Barry K."/>
            <person name="Cullen D."/>
            <person name="De Vries R."/>
            <person name="Hainaut M."/>
            <person name="Hatakka A."/>
            <person name="Henrissat B."/>
            <person name="Hilden K."/>
            <person name="Kuo R."/>
            <person name="Labutti K."/>
            <person name="Lipzen A."/>
            <person name="Makela M.R."/>
            <person name="Sandor L."/>
            <person name="Spatafora J.W."/>
            <person name="Grigoriev I.V."/>
            <person name="Hibbett D.S."/>
        </authorList>
    </citation>
    <scope>NUCLEOTIDE SEQUENCE [LARGE SCALE GENOMIC DNA]</scope>
    <source>
        <strain evidence="2 3">3A-2</strain>
    </source>
</reference>
<evidence type="ECO:0000313" key="2">
    <source>
        <dbReference type="EMBL" id="OCH86944.1"/>
    </source>
</evidence>
<dbReference type="OrthoDB" id="3058840at2759"/>
<feature type="region of interest" description="Disordered" evidence="1">
    <location>
        <begin position="1"/>
        <end position="21"/>
    </location>
</feature>
<proteinExistence type="predicted"/>
<name>A0A8E2APC5_9APHY</name>